<dbReference type="SUPFAM" id="SSF53335">
    <property type="entry name" value="S-adenosyl-L-methionine-dependent methyltransferases"/>
    <property type="match status" value="1"/>
</dbReference>
<dbReference type="GO" id="GO:0016137">
    <property type="term" value="P:glycoside metabolic process"/>
    <property type="evidence" value="ECO:0007669"/>
    <property type="project" value="UniProtKB-ARBA"/>
</dbReference>
<name>A0A6L7F2U3_9ACTN</name>
<sequence>MVSFRHDGPGTGAEVWSRALDEAAPGAPSPALTRGGDVRRVVVVAAHPDDESLGAGGLVHRAHALGVEVVVVVATDGEASHPHSPTRTPADLARVRREELREAVHRLAPRARVHHLGLPDGALGEHRDALTAALVETVGDGRGCLLVAPWRRDGHADHEAAGTAAATAAARTEADLWEYPVWFWHWGRPDQAPWDDLRVLDLDPDERLAKAAAQAAHRSQVEPLSDQPGDEALLGPGLLSHFAGPREVYVLQPPHDGALEDLHASEADPWLADSSEYERRKRDLLLAALPRASFRRGLEVGSSTGALAADLATRCAELLVVDASAHAVAAARARCADLPGVRVEQRRLPEEWPTEDAADGGFDLVVLSEVGYFLSPAALERLVEELRSDLAADGVVVLCHWRHPVRGWPLDGADVHRIVVAADLRPVIATYRDADVELLVLGAPDLLPTPGSDRG</sequence>
<dbReference type="Pfam" id="PF05401">
    <property type="entry name" value="NodS"/>
    <property type="match status" value="1"/>
</dbReference>
<protein>
    <submittedName>
        <fullName evidence="2">Methyltransferase domain-containing protein</fullName>
    </submittedName>
</protein>
<evidence type="ECO:0000256" key="1">
    <source>
        <dbReference type="ARBA" id="ARBA00022833"/>
    </source>
</evidence>
<gene>
    <name evidence="2" type="ORF">GRQ65_18930</name>
</gene>
<evidence type="ECO:0000313" key="2">
    <source>
        <dbReference type="EMBL" id="MXG91622.1"/>
    </source>
</evidence>
<dbReference type="EMBL" id="WUEK01000013">
    <property type="protein sequence ID" value="MXG91622.1"/>
    <property type="molecule type" value="Genomic_DNA"/>
</dbReference>
<dbReference type="Gene3D" id="3.40.50.10320">
    <property type="entry name" value="LmbE-like"/>
    <property type="match status" value="1"/>
</dbReference>
<dbReference type="GO" id="GO:0009312">
    <property type="term" value="P:oligosaccharide biosynthetic process"/>
    <property type="evidence" value="ECO:0007669"/>
    <property type="project" value="InterPro"/>
</dbReference>
<comment type="caution">
    <text evidence="2">The sequence shown here is derived from an EMBL/GenBank/DDBJ whole genome shotgun (WGS) entry which is preliminary data.</text>
</comment>
<keyword evidence="2" id="KW-0808">Transferase</keyword>
<dbReference type="Proteomes" id="UP000473325">
    <property type="component" value="Unassembled WGS sequence"/>
</dbReference>
<dbReference type="RefSeq" id="WP_160879546.1">
    <property type="nucleotide sequence ID" value="NZ_WUEK01000013.1"/>
</dbReference>
<organism evidence="2 3">
    <name type="scientific">Nocardioides flavescens</name>
    <dbReference type="NCBI Taxonomy" id="2691959"/>
    <lineage>
        <taxon>Bacteria</taxon>
        <taxon>Bacillati</taxon>
        <taxon>Actinomycetota</taxon>
        <taxon>Actinomycetes</taxon>
        <taxon>Propionibacteriales</taxon>
        <taxon>Nocardioidaceae</taxon>
        <taxon>Nocardioides</taxon>
    </lineage>
</organism>
<dbReference type="InterPro" id="IPR003737">
    <property type="entry name" value="GlcNAc_PI_deacetylase-related"/>
</dbReference>
<dbReference type="Pfam" id="PF02585">
    <property type="entry name" value="PIG-L"/>
    <property type="match status" value="1"/>
</dbReference>
<dbReference type="SUPFAM" id="SSF102588">
    <property type="entry name" value="LmbE-like"/>
    <property type="match status" value="1"/>
</dbReference>
<dbReference type="InterPro" id="IPR029063">
    <property type="entry name" value="SAM-dependent_MTases_sf"/>
</dbReference>
<accession>A0A6L7F2U3</accession>
<dbReference type="GO" id="GO:0008757">
    <property type="term" value="F:S-adenosylmethionine-dependent methyltransferase activity"/>
    <property type="evidence" value="ECO:0007669"/>
    <property type="project" value="InterPro"/>
</dbReference>
<dbReference type="AlphaFoldDB" id="A0A6L7F2U3"/>
<dbReference type="PANTHER" id="PTHR12993:SF29">
    <property type="entry name" value="BLR3841 PROTEIN"/>
    <property type="match status" value="1"/>
</dbReference>
<evidence type="ECO:0000313" key="3">
    <source>
        <dbReference type="Proteomes" id="UP000473325"/>
    </source>
</evidence>
<keyword evidence="3" id="KW-1185">Reference proteome</keyword>
<dbReference type="InterPro" id="IPR024078">
    <property type="entry name" value="LmbE-like_dom_sf"/>
</dbReference>
<dbReference type="CDD" id="cd02440">
    <property type="entry name" value="AdoMet_MTases"/>
    <property type="match status" value="1"/>
</dbReference>
<dbReference type="GO" id="GO:0016811">
    <property type="term" value="F:hydrolase activity, acting on carbon-nitrogen (but not peptide) bonds, in linear amides"/>
    <property type="evidence" value="ECO:0007669"/>
    <property type="project" value="TreeGrafter"/>
</dbReference>
<reference evidence="2 3" key="1">
    <citation type="submission" date="2019-12" db="EMBL/GenBank/DDBJ databases">
        <authorList>
            <person name="Kun Z."/>
        </authorList>
    </citation>
    <scope>NUCLEOTIDE SEQUENCE [LARGE SCALE GENOMIC DNA]</scope>
    <source>
        <strain evidence="2 3">YIM 123512</strain>
    </source>
</reference>
<dbReference type="InterPro" id="IPR008715">
    <property type="entry name" value="SAM-MeTfrase_NodS-like"/>
</dbReference>
<keyword evidence="1" id="KW-0862">Zinc</keyword>
<keyword evidence="2" id="KW-0489">Methyltransferase</keyword>
<dbReference type="PANTHER" id="PTHR12993">
    <property type="entry name" value="N-ACETYLGLUCOSAMINYL-PHOSPHATIDYLINOSITOL DE-N-ACETYLASE-RELATED"/>
    <property type="match status" value="1"/>
</dbReference>
<dbReference type="GO" id="GO:0032259">
    <property type="term" value="P:methylation"/>
    <property type="evidence" value="ECO:0007669"/>
    <property type="project" value="UniProtKB-KW"/>
</dbReference>
<proteinExistence type="predicted"/>
<dbReference type="Gene3D" id="3.40.50.150">
    <property type="entry name" value="Vaccinia Virus protein VP39"/>
    <property type="match status" value="1"/>
</dbReference>